<gene>
    <name evidence="2" type="ORF">GU926_17640</name>
    <name evidence="3" type="ORF">GU926_17665</name>
</gene>
<name>A0A6P1P472_9BACT</name>
<feature type="transmembrane region" description="Helical" evidence="1">
    <location>
        <begin position="115"/>
        <end position="135"/>
    </location>
</feature>
<reference evidence="2 4" key="1">
    <citation type="submission" date="2020-01" db="EMBL/GenBank/DDBJ databases">
        <authorList>
            <person name="Kim M."/>
        </authorList>
    </citation>
    <scope>NUCLEOTIDE SEQUENCE [LARGE SCALE GENOMIC DNA]</scope>
    <source>
        <strain evidence="2 4">BT10</strain>
    </source>
</reference>
<dbReference type="InterPro" id="IPR036736">
    <property type="entry name" value="ACP-like_sf"/>
</dbReference>
<keyword evidence="1" id="KW-1133">Transmembrane helix</keyword>
<organism evidence="2 4">
    <name type="scientific">Nibribacter ruber</name>
    <dbReference type="NCBI Taxonomy" id="2698458"/>
    <lineage>
        <taxon>Bacteria</taxon>
        <taxon>Pseudomonadati</taxon>
        <taxon>Bacteroidota</taxon>
        <taxon>Cytophagia</taxon>
        <taxon>Cytophagales</taxon>
        <taxon>Hymenobacteraceae</taxon>
        <taxon>Nibribacter</taxon>
    </lineage>
</organism>
<proteinExistence type="predicted"/>
<keyword evidence="4" id="KW-1185">Reference proteome</keyword>
<dbReference type="RefSeq" id="WP_160694238.1">
    <property type="nucleotide sequence ID" value="NZ_CP047897.1"/>
</dbReference>
<dbReference type="Proteomes" id="UP000464214">
    <property type="component" value="Chromosome"/>
</dbReference>
<dbReference type="KEGG" id="nib:GU926_17665"/>
<dbReference type="KEGG" id="nib:GU926_17640"/>
<dbReference type="EMBL" id="CP047897">
    <property type="protein sequence ID" value="QHL89155.1"/>
    <property type="molecule type" value="Genomic_DNA"/>
</dbReference>
<feature type="transmembrane region" description="Helical" evidence="1">
    <location>
        <begin position="141"/>
        <end position="158"/>
    </location>
</feature>
<evidence type="ECO:0000313" key="4">
    <source>
        <dbReference type="Proteomes" id="UP000464214"/>
    </source>
</evidence>
<sequence length="223" mass="25583">MKDFELKNTAPEDIEDLLVKVEKSFGIKFISNELTHVQTFGEMCDLIKSKIRLENADNCTTQQAFYKLRNSIINNLQVDKEQLTPDTSLADFLPRRTRKTAIKRIEQDLEFKLSILRPPHFITGFLTLLLLAAFVGLFFNWQFGLSGLVLAIGGLWVANKKGNELDLKTIGQLAVKMTRENYLNSRRNPNSYNDLEIEKILTGWFSDDLAIDKSNLNREARLN</sequence>
<protein>
    <submittedName>
        <fullName evidence="2">Uncharacterized protein</fullName>
    </submittedName>
</protein>
<evidence type="ECO:0000313" key="3">
    <source>
        <dbReference type="EMBL" id="QHL89160.1"/>
    </source>
</evidence>
<evidence type="ECO:0000256" key="1">
    <source>
        <dbReference type="SAM" id="Phobius"/>
    </source>
</evidence>
<keyword evidence="1" id="KW-0472">Membrane</keyword>
<dbReference type="EMBL" id="CP047897">
    <property type="protein sequence ID" value="QHL89160.1"/>
    <property type="molecule type" value="Genomic_DNA"/>
</dbReference>
<dbReference type="AlphaFoldDB" id="A0A6P1P472"/>
<evidence type="ECO:0000313" key="2">
    <source>
        <dbReference type="EMBL" id="QHL89155.1"/>
    </source>
</evidence>
<keyword evidence="1" id="KW-0812">Transmembrane</keyword>
<dbReference type="Gene3D" id="1.10.1200.10">
    <property type="entry name" value="ACP-like"/>
    <property type="match status" value="1"/>
</dbReference>
<accession>A0A6P1P472</accession>